<dbReference type="Pfam" id="PF03118">
    <property type="entry name" value="RNA_pol_A_CTD"/>
    <property type="match status" value="1"/>
</dbReference>
<gene>
    <name evidence="11" type="primary">rpoA</name>
    <name evidence="13" type="ORF">IMF26_06030</name>
</gene>
<evidence type="ECO:0000256" key="4">
    <source>
        <dbReference type="ARBA" id="ARBA00022478"/>
    </source>
</evidence>
<accession>A0AAT9L9G0</accession>
<comment type="subunit">
    <text evidence="11">Homodimer. The RNAP catalytic core consists of 2 alpha, 1 beta, 1 beta' and 1 omega subunit. When a sigma factor is associated with the core the holoenzyme is formed, which can initiate transcription.</text>
</comment>
<dbReference type="KEGG" id="fcz:IMF26_06030"/>
<dbReference type="Gene3D" id="1.10.150.20">
    <property type="entry name" value="5' to 3' exonuclease, C-terminal subdomain"/>
    <property type="match status" value="1"/>
</dbReference>
<dbReference type="NCBIfam" id="NF003515">
    <property type="entry name" value="PRK05182.2-1"/>
    <property type="match status" value="1"/>
</dbReference>
<evidence type="ECO:0000259" key="12">
    <source>
        <dbReference type="SMART" id="SM00662"/>
    </source>
</evidence>
<evidence type="ECO:0000256" key="8">
    <source>
        <dbReference type="ARBA" id="ARBA00032524"/>
    </source>
</evidence>
<sequence length="316" mass="35202">MFDIIEPKVECEEISADKRYGRFVVEPLEGGYGVTIGNSLRRVLLSSLPGAAVTRVRIDGVLHEFSTIPGVREDVTDIILNLKSLAIKLHSPGPKLARIEKEGEGEVTARDIIADPDVEIVNPELHIADLDKDARLFIELTIEEGRGYVTAEANKVANQPIGVIAIDSKFTPVTKVNYTIDATRVGQRTDYDKLTLEVWTDGSIRPDEAVEKAASILIDHLELFKNLSAKVREKSIQEEVGQKSELERLSEMPIEELELSMRSFNCLKRAGINTVGELIQKTEEEISKVRNMGKKSLEEVKNKLAELGLAFRPEEE</sequence>
<comment type="catalytic activity">
    <reaction evidence="10 11">
        <text>RNA(n) + a ribonucleoside 5'-triphosphate = RNA(n+1) + diphosphate</text>
        <dbReference type="Rhea" id="RHEA:21248"/>
        <dbReference type="Rhea" id="RHEA-COMP:14527"/>
        <dbReference type="Rhea" id="RHEA-COMP:17342"/>
        <dbReference type="ChEBI" id="CHEBI:33019"/>
        <dbReference type="ChEBI" id="CHEBI:61557"/>
        <dbReference type="ChEBI" id="CHEBI:140395"/>
        <dbReference type="EC" id="2.7.7.6"/>
    </reaction>
</comment>
<dbReference type="SMART" id="SM00662">
    <property type="entry name" value="RPOLD"/>
    <property type="match status" value="1"/>
</dbReference>
<dbReference type="NCBIfam" id="NF003519">
    <property type="entry name" value="PRK05182.2-5"/>
    <property type="match status" value="1"/>
</dbReference>
<keyword evidence="4 11" id="KW-0240">DNA-directed RNA polymerase</keyword>
<dbReference type="SUPFAM" id="SSF47789">
    <property type="entry name" value="C-terminal domain of RNA polymerase alpha subunit"/>
    <property type="match status" value="1"/>
</dbReference>
<dbReference type="CDD" id="cd06928">
    <property type="entry name" value="RNAP_alpha_NTD"/>
    <property type="match status" value="1"/>
</dbReference>
<dbReference type="GO" id="GO:0003677">
    <property type="term" value="F:DNA binding"/>
    <property type="evidence" value="ECO:0007669"/>
    <property type="project" value="UniProtKB-UniRule"/>
</dbReference>
<dbReference type="Gene3D" id="3.30.1360.10">
    <property type="entry name" value="RNA polymerase, RBP11-like subunit"/>
    <property type="match status" value="1"/>
</dbReference>
<reference evidence="13" key="1">
    <citation type="submission" date="2020-10" db="EMBL/GenBank/DDBJ databases">
        <authorList>
            <person name="Kadnikov V."/>
            <person name="Beletsky A.V."/>
            <person name="Mardanov A.V."/>
            <person name="Karnachuk O.V."/>
            <person name="Ravin N.V."/>
        </authorList>
    </citation>
    <scope>NUCLEOTIDE SEQUENCE</scope>
    <source>
        <strain evidence="13">Bu02</strain>
    </source>
</reference>
<dbReference type="NCBIfam" id="TIGR02027">
    <property type="entry name" value="rpoA"/>
    <property type="match status" value="1"/>
</dbReference>
<evidence type="ECO:0000256" key="2">
    <source>
        <dbReference type="ARBA" id="ARBA00012418"/>
    </source>
</evidence>
<feature type="domain" description="DNA-directed RNA polymerase RpoA/D/Rpb3-type" evidence="12">
    <location>
        <begin position="20"/>
        <end position="227"/>
    </location>
</feature>
<dbReference type="HAMAP" id="MF_00059">
    <property type="entry name" value="RNApol_bact_RpoA"/>
    <property type="match status" value="1"/>
</dbReference>
<dbReference type="Gene3D" id="2.170.120.12">
    <property type="entry name" value="DNA-directed RNA polymerase, insert domain"/>
    <property type="match status" value="1"/>
</dbReference>
<comment type="domain">
    <text evidence="11">The N-terminal domain is essential for RNAP assembly and basal transcription, whereas the C-terminal domain is involved in interaction with transcriptional regulators and with upstream promoter elements.</text>
</comment>
<dbReference type="InterPro" id="IPR036603">
    <property type="entry name" value="RBP11-like"/>
</dbReference>
<keyword evidence="5 11" id="KW-0808">Transferase</keyword>
<dbReference type="Pfam" id="PF01193">
    <property type="entry name" value="RNA_pol_L"/>
    <property type="match status" value="1"/>
</dbReference>
<protein>
    <recommendedName>
        <fullName evidence="3 11">DNA-directed RNA polymerase subunit alpha</fullName>
        <shortName evidence="11">RNAP subunit alpha</shortName>
        <ecNumber evidence="2 11">2.7.7.6</ecNumber>
    </recommendedName>
    <alternativeName>
        <fullName evidence="9 11">RNA polymerase subunit alpha</fullName>
    </alternativeName>
    <alternativeName>
        <fullName evidence="8 11">Transcriptase subunit alpha</fullName>
    </alternativeName>
</protein>
<dbReference type="FunFam" id="2.170.120.12:FF:000001">
    <property type="entry name" value="DNA-directed RNA polymerase subunit alpha"/>
    <property type="match status" value="1"/>
</dbReference>
<dbReference type="NCBIfam" id="NF003513">
    <property type="entry name" value="PRK05182.1-2"/>
    <property type="match status" value="1"/>
</dbReference>
<dbReference type="AlphaFoldDB" id="A0AAT9L9G0"/>
<dbReference type="NCBIfam" id="NF003516">
    <property type="entry name" value="PRK05182.2-2"/>
    <property type="match status" value="1"/>
</dbReference>
<dbReference type="InterPro" id="IPR011263">
    <property type="entry name" value="DNA-dir_RNA_pol_RpoA/D/Rpb3"/>
</dbReference>
<proteinExistence type="inferred from homology"/>
<dbReference type="GO" id="GO:0006351">
    <property type="term" value="P:DNA-templated transcription"/>
    <property type="evidence" value="ECO:0007669"/>
    <property type="project" value="UniProtKB-UniRule"/>
</dbReference>
<evidence type="ECO:0000256" key="1">
    <source>
        <dbReference type="ARBA" id="ARBA00007123"/>
    </source>
</evidence>
<dbReference type="EMBL" id="CP062796">
    <property type="protein sequence ID" value="QUL97677.1"/>
    <property type="molecule type" value="Genomic_DNA"/>
</dbReference>
<name>A0AAT9L9G0_9FIRM</name>
<reference evidence="13" key="2">
    <citation type="journal article" date="2023" name="Biology">
        <title>Prokaryotic Life Associated with Coal-Fire Gas Vents Revealed by Metagenomics.</title>
        <authorList>
            <person name="Kadnikov V.V."/>
            <person name="Mardanov A.V."/>
            <person name="Beletsky A.V."/>
            <person name="Karnachuk O.V."/>
            <person name="Ravin N.V."/>
        </authorList>
    </citation>
    <scope>NUCLEOTIDE SEQUENCE</scope>
    <source>
        <strain evidence="13">Bu02</strain>
    </source>
</reference>
<evidence type="ECO:0000256" key="3">
    <source>
        <dbReference type="ARBA" id="ARBA00015972"/>
    </source>
</evidence>
<dbReference type="GO" id="GO:0005737">
    <property type="term" value="C:cytoplasm"/>
    <property type="evidence" value="ECO:0007669"/>
    <property type="project" value="UniProtKB-ARBA"/>
</dbReference>
<keyword evidence="7 11" id="KW-0804">Transcription</keyword>
<feature type="region of interest" description="Alpha C-terminal domain (alpha-CTD)" evidence="11">
    <location>
        <begin position="246"/>
        <end position="316"/>
    </location>
</feature>
<comment type="similarity">
    <text evidence="1 11">Belongs to the RNA polymerase alpha chain family.</text>
</comment>
<dbReference type="InterPro" id="IPR036643">
    <property type="entry name" value="RNApol_insert_sf"/>
</dbReference>
<feature type="region of interest" description="Alpha N-terminal domain (alpha-NTD)" evidence="11">
    <location>
        <begin position="1"/>
        <end position="232"/>
    </location>
</feature>
<dbReference type="SUPFAM" id="SSF56553">
    <property type="entry name" value="Insert subdomain of RNA polymerase alpha subunit"/>
    <property type="match status" value="1"/>
</dbReference>
<evidence type="ECO:0000256" key="11">
    <source>
        <dbReference type="HAMAP-Rule" id="MF_00059"/>
    </source>
</evidence>
<dbReference type="InterPro" id="IPR011773">
    <property type="entry name" value="DNA-dir_RpoA"/>
</dbReference>
<dbReference type="InterPro" id="IPR011260">
    <property type="entry name" value="RNAP_asu_C"/>
</dbReference>
<evidence type="ECO:0000256" key="5">
    <source>
        <dbReference type="ARBA" id="ARBA00022679"/>
    </source>
</evidence>
<evidence type="ECO:0000256" key="10">
    <source>
        <dbReference type="ARBA" id="ARBA00048552"/>
    </source>
</evidence>
<keyword evidence="6 11" id="KW-0548">Nucleotidyltransferase</keyword>
<dbReference type="EC" id="2.7.7.6" evidence="2 11"/>
<dbReference type="InterPro" id="IPR011262">
    <property type="entry name" value="DNA-dir_RNA_pol_insert"/>
</dbReference>
<evidence type="ECO:0000256" key="9">
    <source>
        <dbReference type="ARBA" id="ARBA00033070"/>
    </source>
</evidence>
<dbReference type="SUPFAM" id="SSF55257">
    <property type="entry name" value="RBP11-like subunits of RNA polymerase"/>
    <property type="match status" value="1"/>
</dbReference>
<evidence type="ECO:0000256" key="7">
    <source>
        <dbReference type="ARBA" id="ARBA00023163"/>
    </source>
</evidence>
<organism evidence="13">
    <name type="scientific">Candidatus Fermentithermobacillus carboniphilus</name>
    <dbReference type="NCBI Taxonomy" id="3085328"/>
    <lineage>
        <taxon>Bacteria</taxon>
        <taxon>Bacillati</taxon>
        <taxon>Bacillota</taxon>
        <taxon>Candidatus Fermentithermobacillia</taxon>
        <taxon>Candidatus Fermentithermobacillales</taxon>
        <taxon>Candidatus Fermentithermobacillaceae</taxon>
        <taxon>Candidatus Fermentithermobacillus</taxon>
    </lineage>
</organism>
<comment type="function">
    <text evidence="11">DNA-dependent RNA polymerase catalyzes the transcription of DNA into RNA using the four ribonucleoside triphosphates as substrates.</text>
</comment>
<dbReference type="GO" id="GO:0046983">
    <property type="term" value="F:protein dimerization activity"/>
    <property type="evidence" value="ECO:0007669"/>
    <property type="project" value="InterPro"/>
</dbReference>
<evidence type="ECO:0000313" key="13">
    <source>
        <dbReference type="EMBL" id="QUL97677.1"/>
    </source>
</evidence>
<dbReference type="GO" id="GO:0003899">
    <property type="term" value="F:DNA-directed RNA polymerase activity"/>
    <property type="evidence" value="ECO:0007669"/>
    <property type="project" value="UniProtKB-UniRule"/>
</dbReference>
<dbReference type="Pfam" id="PF01000">
    <property type="entry name" value="RNA_pol_A_bac"/>
    <property type="match status" value="1"/>
</dbReference>
<dbReference type="GO" id="GO:0000428">
    <property type="term" value="C:DNA-directed RNA polymerase complex"/>
    <property type="evidence" value="ECO:0007669"/>
    <property type="project" value="UniProtKB-KW"/>
</dbReference>
<evidence type="ECO:0000256" key="6">
    <source>
        <dbReference type="ARBA" id="ARBA00022695"/>
    </source>
</evidence>